<feature type="region of interest" description="Disordered" evidence="1">
    <location>
        <begin position="1"/>
        <end position="98"/>
    </location>
</feature>
<dbReference type="EMBL" id="CM000832">
    <property type="protein sequence ID" value="EET07766.1"/>
    <property type="molecule type" value="Genomic_DNA"/>
</dbReference>
<evidence type="ECO:0000256" key="1">
    <source>
        <dbReference type="SAM" id="MobiDB-lite"/>
    </source>
</evidence>
<sequence length="98" mass="10546">MRRAWRASHGGPHRRGTRVRPRAARYRAPPATSVSPPPPRRPTSPVFPTASGPPVDGLAADSHSRRSCGSNEPRAPARRPPPRPARPAAQPRRTGPAC</sequence>
<protein>
    <submittedName>
        <fullName evidence="2">Uncharacterized protein</fullName>
    </submittedName>
</protein>
<feature type="compositionally biased region" description="Basic residues" evidence="1">
    <location>
        <begin position="1"/>
        <end position="25"/>
    </location>
</feature>
<name>A0A0E1W637_BURPE</name>
<dbReference type="RefSeq" id="WP_004525933.1">
    <property type="nucleotide sequence ID" value="NZ_CM000832.1"/>
</dbReference>
<dbReference type="AlphaFoldDB" id="A0A0E1W637"/>
<accession>A0A0E1W637</accession>
<dbReference type="HOGENOM" id="CLU_2354407_0_0_4"/>
<gene>
    <name evidence="2" type="ORF">BURPS1710A_0597</name>
</gene>
<proteinExistence type="predicted"/>
<reference evidence="2" key="1">
    <citation type="submission" date="2009-05" db="EMBL/GenBank/DDBJ databases">
        <authorList>
            <person name="Harkins D.M."/>
            <person name="DeShazer D."/>
            <person name="Woods D.E."/>
            <person name="Brinkac L.M."/>
            <person name="Brown K.A."/>
            <person name="Hung G.C."/>
            <person name="Tuanyok A."/>
            <person name="Zhang B."/>
            <person name="Nierman W.C."/>
        </authorList>
    </citation>
    <scope>NUCLEOTIDE SEQUENCE [LARGE SCALE GENOMIC DNA]</scope>
    <source>
        <strain evidence="2">1710a</strain>
    </source>
</reference>
<organism evidence="2">
    <name type="scientific">Burkholderia pseudomallei 1710a</name>
    <dbReference type="NCBI Taxonomy" id="320371"/>
    <lineage>
        <taxon>Bacteria</taxon>
        <taxon>Pseudomonadati</taxon>
        <taxon>Pseudomonadota</taxon>
        <taxon>Betaproteobacteria</taxon>
        <taxon>Burkholderiales</taxon>
        <taxon>Burkholderiaceae</taxon>
        <taxon>Burkholderia</taxon>
        <taxon>pseudomallei group</taxon>
    </lineage>
</organism>
<dbReference type="Proteomes" id="UP000001812">
    <property type="component" value="Chromosome I"/>
</dbReference>
<evidence type="ECO:0000313" key="2">
    <source>
        <dbReference type="EMBL" id="EET07766.1"/>
    </source>
</evidence>
<feature type="compositionally biased region" description="Low complexity" evidence="1">
    <location>
        <begin position="86"/>
        <end position="98"/>
    </location>
</feature>